<dbReference type="AlphaFoldDB" id="A0AAD7MIG4"/>
<name>A0AAD7MIG4_9AGAR</name>
<sequence>MPCASPDFSHSFVTQYPPLLSPQSWTNEHLIMCSTEMLTPGIARMSHATRAMNDGRTVRETRLPPSQRVTSDRRSIAQVKFNLVLAINDSCSTISIERVLLHLRIGFYRDVVNGERRWGNDQTAVQGTAPREAPLVFSSERKYMFAAAGVLSCVGTRSYRERRKGGNVLALLQGQRVICGIDIAVHASYSGSQRRNASDVLSCPAEYAGRTTCVVRHSFRDDHPSVVFAVNAQRQQENRFGTREGQRARSQARPSQGLSSQAKPHLWLELAWASGLRFPKPGQARQARAAFSCHEAWNSTLRRSRLKPWPKPGPGQARPDFLAWAWA</sequence>
<evidence type="ECO:0000313" key="2">
    <source>
        <dbReference type="EMBL" id="KAJ7718354.1"/>
    </source>
</evidence>
<keyword evidence="3" id="KW-1185">Reference proteome</keyword>
<feature type="compositionally biased region" description="Basic and acidic residues" evidence="1">
    <location>
        <begin position="237"/>
        <end position="247"/>
    </location>
</feature>
<feature type="region of interest" description="Disordered" evidence="1">
    <location>
        <begin position="237"/>
        <end position="261"/>
    </location>
</feature>
<comment type="caution">
    <text evidence="2">The sequence shown here is derived from an EMBL/GenBank/DDBJ whole genome shotgun (WGS) entry which is preliminary data.</text>
</comment>
<feature type="compositionally biased region" description="Polar residues" evidence="1">
    <location>
        <begin position="248"/>
        <end position="261"/>
    </location>
</feature>
<dbReference type="Proteomes" id="UP001215280">
    <property type="component" value="Unassembled WGS sequence"/>
</dbReference>
<protein>
    <submittedName>
        <fullName evidence="2">Uncharacterized protein</fullName>
    </submittedName>
</protein>
<proteinExistence type="predicted"/>
<evidence type="ECO:0000313" key="3">
    <source>
        <dbReference type="Proteomes" id="UP001215280"/>
    </source>
</evidence>
<evidence type="ECO:0000256" key="1">
    <source>
        <dbReference type="SAM" id="MobiDB-lite"/>
    </source>
</evidence>
<reference evidence="2" key="1">
    <citation type="submission" date="2023-03" db="EMBL/GenBank/DDBJ databases">
        <title>Massive genome expansion in bonnet fungi (Mycena s.s.) driven by repeated elements and novel gene families across ecological guilds.</title>
        <authorList>
            <consortium name="Lawrence Berkeley National Laboratory"/>
            <person name="Harder C.B."/>
            <person name="Miyauchi S."/>
            <person name="Viragh M."/>
            <person name="Kuo A."/>
            <person name="Thoen E."/>
            <person name="Andreopoulos B."/>
            <person name="Lu D."/>
            <person name="Skrede I."/>
            <person name="Drula E."/>
            <person name="Henrissat B."/>
            <person name="Morin E."/>
            <person name="Kohler A."/>
            <person name="Barry K."/>
            <person name="LaButti K."/>
            <person name="Morin E."/>
            <person name="Salamov A."/>
            <person name="Lipzen A."/>
            <person name="Mereny Z."/>
            <person name="Hegedus B."/>
            <person name="Baldrian P."/>
            <person name="Stursova M."/>
            <person name="Weitz H."/>
            <person name="Taylor A."/>
            <person name="Grigoriev I.V."/>
            <person name="Nagy L.G."/>
            <person name="Martin F."/>
            <person name="Kauserud H."/>
        </authorList>
    </citation>
    <scope>NUCLEOTIDE SEQUENCE</scope>
    <source>
        <strain evidence="2">CBHHK188m</strain>
    </source>
</reference>
<gene>
    <name evidence="2" type="ORF">DFH07DRAFT_784954</name>
</gene>
<organism evidence="2 3">
    <name type="scientific">Mycena maculata</name>
    <dbReference type="NCBI Taxonomy" id="230809"/>
    <lineage>
        <taxon>Eukaryota</taxon>
        <taxon>Fungi</taxon>
        <taxon>Dikarya</taxon>
        <taxon>Basidiomycota</taxon>
        <taxon>Agaricomycotina</taxon>
        <taxon>Agaricomycetes</taxon>
        <taxon>Agaricomycetidae</taxon>
        <taxon>Agaricales</taxon>
        <taxon>Marasmiineae</taxon>
        <taxon>Mycenaceae</taxon>
        <taxon>Mycena</taxon>
    </lineage>
</organism>
<dbReference type="EMBL" id="JARJLG010000307">
    <property type="protein sequence ID" value="KAJ7718354.1"/>
    <property type="molecule type" value="Genomic_DNA"/>
</dbReference>
<accession>A0AAD7MIG4</accession>